<name>A0A0S8JC91_UNCT6</name>
<organism evidence="4 5">
    <name type="scientific">candidate division TA06 bacterium SM1_40</name>
    <dbReference type="NCBI Taxonomy" id="1703773"/>
    <lineage>
        <taxon>Bacteria</taxon>
        <taxon>Bacteria division TA06</taxon>
    </lineage>
</organism>
<dbReference type="PROSITE" id="PS51125">
    <property type="entry name" value="NHL"/>
    <property type="match status" value="1"/>
</dbReference>
<accession>A0A0S8JC91</accession>
<dbReference type="PANTHER" id="PTHR24104:SF25">
    <property type="entry name" value="PROTEIN LIN-41"/>
    <property type="match status" value="1"/>
</dbReference>
<protein>
    <recommendedName>
        <fullName evidence="3">FlgD/Vpr Ig-like domain-containing protein</fullName>
    </recommendedName>
</protein>
<dbReference type="Gene3D" id="2.60.40.4070">
    <property type="match status" value="1"/>
</dbReference>
<evidence type="ECO:0000259" key="3">
    <source>
        <dbReference type="Pfam" id="PF13860"/>
    </source>
</evidence>
<keyword evidence="1" id="KW-0677">Repeat</keyword>
<evidence type="ECO:0000313" key="5">
    <source>
        <dbReference type="Proteomes" id="UP000051035"/>
    </source>
</evidence>
<dbReference type="InterPro" id="IPR050952">
    <property type="entry name" value="TRIM-NHL_E3_ligases"/>
</dbReference>
<dbReference type="InterPro" id="IPR011042">
    <property type="entry name" value="6-blade_b-propeller_TolB-like"/>
</dbReference>
<dbReference type="SUPFAM" id="SSF63829">
    <property type="entry name" value="Calcium-dependent phosphotriesterase"/>
    <property type="match status" value="1"/>
</dbReference>
<dbReference type="EMBL" id="LJVA01000129">
    <property type="protein sequence ID" value="KPL07345.1"/>
    <property type="molecule type" value="Genomic_DNA"/>
</dbReference>
<evidence type="ECO:0000256" key="1">
    <source>
        <dbReference type="ARBA" id="ARBA00022737"/>
    </source>
</evidence>
<evidence type="ECO:0000256" key="2">
    <source>
        <dbReference type="PROSITE-ProRule" id="PRU00504"/>
    </source>
</evidence>
<dbReference type="Proteomes" id="UP000051035">
    <property type="component" value="Unassembled WGS sequence"/>
</dbReference>
<dbReference type="Pfam" id="PF01436">
    <property type="entry name" value="NHL"/>
    <property type="match status" value="1"/>
</dbReference>
<comment type="caution">
    <text evidence="4">The sequence shown here is derived from an EMBL/GenBank/DDBJ whole genome shotgun (WGS) entry which is preliminary data.</text>
</comment>
<reference evidence="4 5" key="1">
    <citation type="journal article" date="2015" name="Microbiome">
        <title>Genomic resolution of linkages in carbon, nitrogen, and sulfur cycling among widespread estuary sediment bacteria.</title>
        <authorList>
            <person name="Baker B.J."/>
            <person name="Lazar C.S."/>
            <person name="Teske A.P."/>
            <person name="Dick G.J."/>
        </authorList>
    </citation>
    <scope>NUCLEOTIDE SEQUENCE [LARGE SCALE GENOMIC DNA]</scope>
    <source>
        <strain evidence="4">SM1_40</strain>
    </source>
</reference>
<dbReference type="PANTHER" id="PTHR24104">
    <property type="entry name" value="E3 UBIQUITIN-PROTEIN LIGASE NHLRC1-RELATED"/>
    <property type="match status" value="1"/>
</dbReference>
<dbReference type="InterPro" id="IPR025965">
    <property type="entry name" value="FlgD/Vpr_Ig-like"/>
</dbReference>
<feature type="repeat" description="NHL" evidence="2">
    <location>
        <begin position="41"/>
        <end position="81"/>
    </location>
</feature>
<dbReference type="InterPro" id="IPR001258">
    <property type="entry name" value="NHL_repeat"/>
</dbReference>
<dbReference type="GO" id="GO:0008270">
    <property type="term" value="F:zinc ion binding"/>
    <property type="evidence" value="ECO:0007669"/>
    <property type="project" value="UniProtKB-KW"/>
</dbReference>
<proteinExistence type="predicted"/>
<dbReference type="Pfam" id="PF13860">
    <property type="entry name" value="FlgD_ig"/>
    <property type="match status" value="1"/>
</dbReference>
<evidence type="ECO:0000313" key="4">
    <source>
        <dbReference type="EMBL" id="KPL07345.1"/>
    </source>
</evidence>
<feature type="domain" description="FlgD/Vpr Ig-like" evidence="3">
    <location>
        <begin position="366"/>
        <end position="422"/>
    </location>
</feature>
<dbReference type="Gene3D" id="2.120.10.30">
    <property type="entry name" value="TolB, C-terminal domain"/>
    <property type="match status" value="2"/>
</dbReference>
<dbReference type="AlphaFoldDB" id="A0A0S8JC91"/>
<gene>
    <name evidence="4" type="ORF">AMJ71_09155</name>
</gene>
<sequence length="435" mass="48217">MEGGYARWWLCIAVTIGILMLAAEGHSVPDSTEVYEFVFWFGGQGPDPGEFNGPNGMGSDWRGNLYVCDSGNHRVQKFDNLGNFLMMFGEEGAEPGQFIWAVDVAVDEEGFIYVCDYDRYEGDSSWVQKFDSLGNFVLRWGGADSHEPGDLDWPQGIAIGDSQYVFVGDLGYRIQRFTPDGEFDALWTHPDTTAHGGRSVATYPGSVYTTWATGEDYVFRHDPVGNIILSFGGGGLVDFVSDLATDSHGNLYCGDWWQRRISKFDSLGNFVTMWGSGGPQPWPSLDIAGIAVDAHDAVYVSDFTQDRVAKYRRTVVSVKDEPQGSLELHTPFQLRQNCPNPFSAQTVISYAIGGAASERSPAETYEGGVVNVHLAVYNLLGQQVRTLLHERQGPGEYSVVWDGRSDDGRRVASGIYTYQLQVDDQVVRRRSVLIR</sequence>